<comment type="function">
    <text evidence="6 8">Binds 23S rRNA and is also seen to make contacts with the A and possibly P site tRNAs.</text>
</comment>
<evidence type="ECO:0000256" key="1">
    <source>
        <dbReference type="ARBA" id="ARBA00008931"/>
    </source>
</evidence>
<dbReference type="Proteomes" id="UP000231414">
    <property type="component" value="Unassembled WGS sequence"/>
</dbReference>
<dbReference type="AlphaFoldDB" id="A0A2H0X9C6"/>
<dbReference type="HAMAP" id="MF_01342">
    <property type="entry name" value="Ribosomal_uL16"/>
    <property type="match status" value="1"/>
</dbReference>
<comment type="caution">
    <text evidence="9">The sequence shown here is derived from an EMBL/GenBank/DDBJ whole genome shotgun (WGS) entry which is preliminary data.</text>
</comment>
<dbReference type="GO" id="GO:0000049">
    <property type="term" value="F:tRNA binding"/>
    <property type="evidence" value="ECO:0007669"/>
    <property type="project" value="UniProtKB-KW"/>
</dbReference>
<comment type="similarity">
    <text evidence="1 6 7">Belongs to the universal ribosomal protein uL16 family.</text>
</comment>
<organism evidence="9 10">
    <name type="scientific">candidate division WWE3 bacterium CG08_land_8_20_14_0_20_43_13</name>
    <dbReference type="NCBI Taxonomy" id="1975087"/>
    <lineage>
        <taxon>Bacteria</taxon>
        <taxon>Katanobacteria</taxon>
    </lineage>
</organism>
<evidence type="ECO:0000313" key="10">
    <source>
        <dbReference type="Proteomes" id="UP000231414"/>
    </source>
</evidence>
<dbReference type="GO" id="GO:0003735">
    <property type="term" value="F:structural constituent of ribosome"/>
    <property type="evidence" value="ECO:0007669"/>
    <property type="project" value="InterPro"/>
</dbReference>
<dbReference type="CDD" id="cd01433">
    <property type="entry name" value="Ribosomal_L16_L10e"/>
    <property type="match status" value="1"/>
</dbReference>
<dbReference type="SUPFAM" id="SSF54686">
    <property type="entry name" value="Ribosomal protein L16p/L10e"/>
    <property type="match status" value="1"/>
</dbReference>
<name>A0A2H0X9C6_UNCKA</name>
<dbReference type="GO" id="GO:0006412">
    <property type="term" value="P:translation"/>
    <property type="evidence" value="ECO:0007669"/>
    <property type="project" value="UniProtKB-UniRule"/>
</dbReference>
<dbReference type="PRINTS" id="PR00060">
    <property type="entry name" value="RIBOSOMALL16"/>
</dbReference>
<evidence type="ECO:0000256" key="2">
    <source>
        <dbReference type="ARBA" id="ARBA00022555"/>
    </source>
</evidence>
<dbReference type="InterPro" id="IPR000114">
    <property type="entry name" value="Ribosomal_uL16_bact-type"/>
</dbReference>
<gene>
    <name evidence="6" type="primary">rplP</name>
    <name evidence="9" type="ORF">COT52_02040</name>
</gene>
<dbReference type="Gene3D" id="3.90.1170.10">
    <property type="entry name" value="Ribosomal protein L10e/L16"/>
    <property type="match status" value="1"/>
</dbReference>
<keyword evidence="2 6" id="KW-0820">tRNA-binding</keyword>
<accession>A0A2H0X9C6</accession>
<evidence type="ECO:0000256" key="6">
    <source>
        <dbReference type="HAMAP-Rule" id="MF_01342"/>
    </source>
</evidence>
<sequence length="142" mass="16115">MPANEPKRLKYRKQFRGRTGGKAWRGSTLSFGDYGLQVVSPGRLTARQIESARKAISHYTKRSGKIWILVFPQTPVTKRPPEVRMGKGKGPVDHYEAFVRTGKIIFELTGVTEDLAREAFTRASHKLPIPTRYLSKEGEVWT</sequence>
<evidence type="ECO:0000256" key="5">
    <source>
        <dbReference type="ARBA" id="ARBA00035198"/>
    </source>
</evidence>
<dbReference type="FunFam" id="3.90.1170.10:FF:000001">
    <property type="entry name" value="50S ribosomal protein L16"/>
    <property type="match status" value="1"/>
</dbReference>
<dbReference type="InterPro" id="IPR036920">
    <property type="entry name" value="Ribosomal_uL16_sf"/>
</dbReference>
<proteinExistence type="inferred from homology"/>
<evidence type="ECO:0000313" key="9">
    <source>
        <dbReference type="EMBL" id="PIS20779.1"/>
    </source>
</evidence>
<dbReference type="Pfam" id="PF00252">
    <property type="entry name" value="Ribosomal_L16"/>
    <property type="match status" value="1"/>
</dbReference>
<dbReference type="PANTHER" id="PTHR12220">
    <property type="entry name" value="50S/60S RIBOSOMAL PROTEIN L16"/>
    <property type="match status" value="1"/>
</dbReference>
<dbReference type="GO" id="GO:1990904">
    <property type="term" value="C:ribonucleoprotein complex"/>
    <property type="evidence" value="ECO:0007669"/>
    <property type="project" value="UniProtKB-KW"/>
</dbReference>
<keyword evidence="4 6" id="KW-0687">Ribonucleoprotein</keyword>
<dbReference type="NCBIfam" id="TIGR01164">
    <property type="entry name" value="rplP_bact"/>
    <property type="match status" value="1"/>
</dbReference>
<dbReference type="InterPro" id="IPR047873">
    <property type="entry name" value="Ribosomal_uL16"/>
</dbReference>
<dbReference type="GO" id="GO:0019843">
    <property type="term" value="F:rRNA binding"/>
    <property type="evidence" value="ECO:0007669"/>
    <property type="project" value="UniProtKB-UniRule"/>
</dbReference>
<reference evidence="10" key="1">
    <citation type="submission" date="2017-09" db="EMBL/GenBank/DDBJ databases">
        <title>Depth-based differentiation of microbial function through sediment-hosted aquifers and enrichment of novel symbionts in the deep terrestrial subsurface.</title>
        <authorList>
            <person name="Probst A.J."/>
            <person name="Ladd B."/>
            <person name="Jarett J.K."/>
            <person name="Geller-Mcgrath D.E."/>
            <person name="Sieber C.M.K."/>
            <person name="Emerson J.B."/>
            <person name="Anantharaman K."/>
            <person name="Thomas B.C."/>
            <person name="Malmstrom R."/>
            <person name="Stieglmeier M."/>
            <person name="Klingl A."/>
            <person name="Woyke T."/>
            <person name="Ryan C.M."/>
            <person name="Banfield J.F."/>
        </authorList>
    </citation>
    <scope>NUCLEOTIDE SEQUENCE [LARGE SCALE GENOMIC DNA]</scope>
</reference>
<keyword evidence="6 8" id="KW-0694">RNA-binding</keyword>
<evidence type="ECO:0000256" key="4">
    <source>
        <dbReference type="ARBA" id="ARBA00023274"/>
    </source>
</evidence>
<dbReference type="InterPro" id="IPR016180">
    <property type="entry name" value="Ribosomal_uL16_dom"/>
</dbReference>
<evidence type="ECO:0000256" key="8">
    <source>
        <dbReference type="RuleBase" id="RU004414"/>
    </source>
</evidence>
<dbReference type="PANTHER" id="PTHR12220:SF13">
    <property type="entry name" value="LARGE RIBOSOMAL SUBUNIT PROTEIN UL16M"/>
    <property type="match status" value="1"/>
</dbReference>
<evidence type="ECO:0000256" key="7">
    <source>
        <dbReference type="RuleBase" id="RU004413"/>
    </source>
</evidence>
<keyword evidence="3 6" id="KW-0689">Ribosomal protein</keyword>
<keyword evidence="6 8" id="KW-0699">rRNA-binding</keyword>
<dbReference type="GO" id="GO:0005840">
    <property type="term" value="C:ribosome"/>
    <property type="evidence" value="ECO:0007669"/>
    <property type="project" value="UniProtKB-KW"/>
</dbReference>
<evidence type="ECO:0000256" key="3">
    <source>
        <dbReference type="ARBA" id="ARBA00022980"/>
    </source>
</evidence>
<comment type="subunit">
    <text evidence="6 8">Part of the 50S ribosomal subunit.</text>
</comment>
<protein>
    <recommendedName>
        <fullName evidence="5 6">Large ribosomal subunit protein uL16</fullName>
    </recommendedName>
</protein>
<dbReference type="EMBL" id="PEYW01000029">
    <property type="protein sequence ID" value="PIS20779.1"/>
    <property type="molecule type" value="Genomic_DNA"/>
</dbReference>